<evidence type="ECO:0000313" key="2">
    <source>
        <dbReference type="EMBL" id="AAM05981.1"/>
    </source>
</evidence>
<feature type="transmembrane region" description="Helical" evidence="1">
    <location>
        <begin position="224"/>
        <end position="243"/>
    </location>
</feature>
<keyword evidence="1" id="KW-0472">Membrane</keyword>
<dbReference type="KEGG" id="mac:MA_2600"/>
<name>Q8TMQ3_METAC</name>
<protein>
    <submittedName>
        <fullName evidence="2">Uncharacterized protein</fullName>
    </submittedName>
</protein>
<dbReference type="InParanoid" id="Q8TMQ3"/>
<feature type="transmembrane region" description="Helical" evidence="1">
    <location>
        <begin position="298"/>
        <end position="317"/>
    </location>
</feature>
<dbReference type="EnsemblBacteria" id="AAM05981">
    <property type="protein sequence ID" value="AAM05981"/>
    <property type="gene ID" value="MA_2600"/>
</dbReference>
<accession>Q8TMQ3</accession>
<gene>
    <name evidence="2" type="ordered locus">MA_2600</name>
</gene>
<organism evidence="2 3">
    <name type="scientific">Methanosarcina acetivorans (strain ATCC 35395 / DSM 2834 / JCM 12185 / C2A)</name>
    <dbReference type="NCBI Taxonomy" id="188937"/>
    <lineage>
        <taxon>Archaea</taxon>
        <taxon>Methanobacteriati</taxon>
        <taxon>Methanobacteriota</taxon>
        <taxon>Stenosarchaea group</taxon>
        <taxon>Methanomicrobia</taxon>
        <taxon>Methanosarcinales</taxon>
        <taxon>Methanosarcinaceae</taxon>
        <taxon>Methanosarcina</taxon>
    </lineage>
</organism>
<feature type="transmembrane region" description="Helical" evidence="1">
    <location>
        <begin position="94"/>
        <end position="115"/>
    </location>
</feature>
<keyword evidence="1" id="KW-1133">Transmembrane helix</keyword>
<feature type="transmembrane region" description="Helical" evidence="1">
    <location>
        <begin position="168"/>
        <end position="190"/>
    </location>
</feature>
<feature type="transmembrane region" description="Helical" evidence="1">
    <location>
        <begin position="323"/>
        <end position="340"/>
    </location>
</feature>
<dbReference type="AlphaFoldDB" id="Q8TMQ3"/>
<proteinExistence type="predicted"/>
<feature type="transmembrane region" description="Helical" evidence="1">
    <location>
        <begin position="143"/>
        <end position="162"/>
    </location>
</feature>
<reference evidence="2 3" key="1">
    <citation type="journal article" date="2002" name="Genome Res.">
        <title>The genome of Methanosarcina acetivorans reveals extensive metabolic and physiological diversity.</title>
        <authorList>
            <person name="Galagan J.E."/>
            <person name="Nusbaum C."/>
            <person name="Roy A."/>
            <person name="Endrizzi M.G."/>
            <person name="Macdonald P."/>
            <person name="FitzHugh W."/>
            <person name="Calvo S."/>
            <person name="Engels R."/>
            <person name="Smirnov S."/>
            <person name="Atnoor D."/>
            <person name="Brown A."/>
            <person name="Allen N."/>
            <person name="Naylor J."/>
            <person name="Stange-Thomann N."/>
            <person name="DeArellano K."/>
            <person name="Johnson R."/>
            <person name="Linton L."/>
            <person name="McEwan P."/>
            <person name="McKernan K."/>
            <person name="Talamas J."/>
            <person name="Tirrell A."/>
            <person name="Ye W."/>
            <person name="Zimmer A."/>
            <person name="Barber R.D."/>
            <person name="Cann I."/>
            <person name="Graham D.E."/>
            <person name="Grahame D.A."/>
            <person name="Guss A."/>
            <person name="Hedderich R."/>
            <person name="Ingram-Smith C."/>
            <person name="Kuettner C.H."/>
            <person name="Krzycki J.A."/>
            <person name="Leigh J.A."/>
            <person name="Li W."/>
            <person name="Liu J."/>
            <person name="Mukhopadhyay B."/>
            <person name="Reeve J.N."/>
            <person name="Smith K."/>
            <person name="Springer T.A."/>
            <person name="Umayam L.A."/>
            <person name="White O."/>
            <person name="White R.H."/>
            <person name="de Macario E.C."/>
            <person name="Ferry J.G."/>
            <person name="Jarrell K.F."/>
            <person name="Jing H."/>
            <person name="Macario A.J.L."/>
            <person name="Paulsen I."/>
            <person name="Pritchett M."/>
            <person name="Sowers K.R."/>
            <person name="Swanson R.V."/>
            <person name="Zinder S.H."/>
            <person name="Lander E."/>
            <person name="Metcalf W.W."/>
            <person name="Birren B."/>
        </authorList>
    </citation>
    <scope>NUCLEOTIDE SEQUENCE [LARGE SCALE GENOMIC DNA]</scope>
    <source>
        <strain evidence="3">ATCC 35395 / DSM 2834 / JCM 12185 / C2A</strain>
    </source>
</reference>
<keyword evidence="1" id="KW-0812">Transmembrane</keyword>
<dbReference type="Proteomes" id="UP000002487">
    <property type="component" value="Chromosome"/>
</dbReference>
<feature type="transmembrane region" description="Helical" evidence="1">
    <location>
        <begin position="69"/>
        <end position="88"/>
    </location>
</feature>
<dbReference type="GeneID" id="1474489"/>
<sequence length="358" mass="41084">MSLDVWISIIVGIPIAIIANLLSPKVQGWLDSRPKKKSLEKQQHEGLKTWEVENKKGASEEIKEVKDTLINAAILYTPFILLIIGEILNIIENTVFVLLFILSFVLLVNLIIRLTQRFIQLIKYKRANGKEAHKELEKIRNECISVGIIYLPVILLLVGILLDIYENNIFILLFLLSCYPSINLIIRSVLRYIQHLRSYKREIDILGVNKKEASEEIEKVKGTLINAAILYAPFILLIIGGILNIVQNTIFVLLFLLSCAPPINLITRLIQRFIQLLKYKRVNKKEAQEELEKIKSEYISVGIIYLPFILLLVAVLLDINNEIYVLLFFLSFSISVYSIIRSTLRYIQLLEASASKLR</sequence>
<feature type="transmembrane region" description="Helical" evidence="1">
    <location>
        <begin position="6"/>
        <end position="23"/>
    </location>
</feature>
<dbReference type="RefSeq" id="WP_011022564.1">
    <property type="nucleotide sequence ID" value="NC_003552.1"/>
</dbReference>
<feature type="transmembrane region" description="Helical" evidence="1">
    <location>
        <begin position="249"/>
        <end position="270"/>
    </location>
</feature>
<dbReference type="HOGENOM" id="CLU_772955_0_0_2"/>
<keyword evidence="3" id="KW-1185">Reference proteome</keyword>
<evidence type="ECO:0000256" key="1">
    <source>
        <dbReference type="SAM" id="Phobius"/>
    </source>
</evidence>
<dbReference type="EMBL" id="AE010299">
    <property type="protein sequence ID" value="AAM05981.1"/>
    <property type="molecule type" value="Genomic_DNA"/>
</dbReference>
<evidence type="ECO:0000313" key="3">
    <source>
        <dbReference type="Proteomes" id="UP000002487"/>
    </source>
</evidence>